<name>A0ABP0E9C3_9ASCO</name>
<dbReference type="EMBL" id="OZ004254">
    <property type="protein sequence ID" value="CAK7896750.1"/>
    <property type="molecule type" value="Genomic_DNA"/>
</dbReference>
<evidence type="ECO:0000313" key="3">
    <source>
        <dbReference type="Proteomes" id="UP001497600"/>
    </source>
</evidence>
<proteinExistence type="predicted"/>
<feature type="transmembrane region" description="Helical" evidence="1">
    <location>
        <begin position="121"/>
        <end position="144"/>
    </location>
</feature>
<accession>A0ABP0E9C3</accession>
<feature type="transmembrane region" description="Helical" evidence="1">
    <location>
        <begin position="87"/>
        <end position="109"/>
    </location>
</feature>
<evidence type="ECO:0000256" key="1">
    <source>
        <dbReference type="SAM" id="Phobius"/>
    </source>
</evidence>
<keyword evidence="1" id="KW-0812">Transmembrane</keyword>
<protein>
    <submittedName>
        <fullName evidence="2">Uncharacterized protein</fullName>
    </submittedName>
</protein>
<keyword evidence="3" id="KW-1185">Reference proteome</keyword>
<reference evidence="2 3" key="1">
    <citation type="submission" date="2024-01" db="EMBL/GenBank/DDBJ databases">
        <authorList>
            <consortium name="Genoscope - CEA"/>
            <person name="William W."/>
        </authorList>
    </citation>
    <scope>NUCLEOTIDE SEQUENCE [LARGE SCALE GENOMIC DNA]</scope>
    <source>
        <strain evidence="2 3">29B2s-10</strain>
    </source>
</reference>
<sequence>MKSKHVELANFVFCQILTNPILWCMVGLVSGTILHVYQLQYYVARGLESNVYMSEFVSDMFSNVVTLLFVVRFLFDGSKHRSLYFEALGLVAQIYISYLVVFDGFFAIGSPSDQQAGGSHHITAIHLLVQSQIACSVLTSWMILYEQYTTGSCLSTAVSQCNNAFLPVLLAHSFRFVYTDFDVFRVNVGQTMPIIHSWAMYSLKFYCVFEYLFYEIGEISGLYRKEWCVYKRWILLISLIIFIGFDMMYLIGGLAI</sequence>
<keyword evidence="1" id="KW-1133">Transmembrane helix</keyword>
<gene>
    <name evidence="2" type="ORF">CAAN4_B06612</name>
</gene>
<organism evidence="2 3">
    <name type="scientific">[Candida] anglica</name>
    <dbReference type="NCBI Taxonomy" id="148631"/>
    <lineage>
        <taxon>Eukaryota</taxon>
        <taxon>Fungi</taxon>
        <taxon>Dikarya</taxon>
        <taxon>Ascomycota</taxon>
        <taxon>Saccharomycotina</taxon>
        <taxon>Pichiomycetes</taxon>
        <taxon>Debaryomycetaceae</taxon>
        <taxon>Kurtzmaniella</taxon>
    </lineage>
</organism>
<feature type="transmembrane region" description="Helical" evidence="1">
    <location>
        <begin position="12"/>
        <end position="36"/>
    </location>
</feature>
<keyword evidence="1" id="KW-0472">Membrane</keyword>
<feature type="transmembrane region" description="Helical" evidence="1">
    <location>
        <begin position="233"/>
        <end position="255"/>
    </location>
</feature>
<evidence type="ECO:0000313" key="2">
    <source>
        <dbReference type="EMBL" id="CAK7896750.1"/>
    </source>
</evidence>
<feature type="transmembrane region" description="Helical" evidence="1">
    <location>
        <begin position="56"/>
        <end position="75"/>
    </location>
</feature>
<dbReference type="Proteomes" id="UP001497600">
    <property type="component" value="Chromosome B"/>
</dbReference>